<evidence type="ECO:0000256" key="1">
    <source>
        <dbReference type="SAM" id="MobiDB-lite"/>
    </source>
</evidence>
<feature type="compositionally biased region" description="Low complexity" evidence="1">
    <location>
        <begin position="474"/>
        <end position="490"/>
    </location>
</feature>
<protein>
    <submittedName>
        <fullName evidence="3">Uncharacterized protein</fullName>
    </submittedName>
</protein>
<gene>
    <name evidence="3" type="ORF">ALECFALPRED_002314</name>
</gene>
<keyword evidence="2" id="KW-1133">Transmembrane helix</keyword>
<feature type="region of interest" description="Disordered" evidence="1">
    <location>
        <begin position="474"/>
        <end position="501"/>
    </location>
</feature>
<dbReference type="OrthoDB" id="10251809at2759"/>
<sequence length="610" mass="65657">MRVVFSFYAALASYYFLIARTHFLSGPLISQPPLTKTLKPRQAPGVIATSEFLRRGYQASVVVGNWVYIDGGEFSFISNGTAQFQYASTLLSIDLSQNWTNATVIIQSTTKPNGAPNLNSPSLWYHESENLIYSGFAGWNSSFGNDPILPPLSLWTLQPDGSGSGAWNEIIAAESSTWSHLTRPGQPLMAFGSDSAWVLGGITSEWNGPASPENLIPGMVQFDMVTRSFSNSSVQCCNATSSIYKGALQYVPSFGSEGIYIAMGGQNGIENNGVTAGLIDFGTVSVFDPAKQNWWNQTTTGSEPSPRVEFCTAGISSTNGTYEIFVYAGWGTNLGPAAIQYDTINILTLPAFHWISAPYNPENPRHALSCNAVGGSQILTIGGVDSNSQVATGFAPDIIESTFDSSPDPFKQGLAIFDMTTMAFSNQYTAGAPPYEQSEVVRQFYSQSKGAYKNQLTPQISALLQVTHFTNSTSLNSSSNSSNSSSSHTNPPTPNHSLSSAPKTGTIAGAAVGGSVAVVAIIFGLGYLFKKYRASQNLESTETTSTNGYNEIASVNFKKSGLQEMDGAGRAVELQERGFQELQEQGIQELEHPVPAAELHTHQNYHRHEL</sequence>
<dbReference type="Proteomes" id="UP000664203">
    <property type="component" value="Unassembled WGS sequence"/>
</dbReference>
<keyword evidence="2" id="KW-0472">Membrane</keyword>
<accession>A0A8H3IRC2</accession>
<evidence type="ECO:0000313" key="3">
    <source>
        <dbReference type="EMBL" id="CAF9923169.1"/>
    </source>
</evidence>
<dbReference type="EMBL" id="CAJPDR010000166">
    <property type="protein sequence ID" value="CAF9923169.1"/>
    <property type="molecule type" value="Genomic_DNA"/>
</dbReference>
<evidence type="ECO:0000256" key="2">
    <source>
        <dbReference type="SAM" id="Phobius"/>
    </source>
</evidence>
<evidence type="ECO:0000313" key="4">
    <source>
        <dbReference type="Proteomes" id="UP000664203"/>
    </source>
</evidence>
<proteinExistence type="predicted"/>
<keyword evidence="4" id="KW-1185">Reference proteome</keyword>
<dbReference type="SUPFAM" id="SSF117281">
    <property type="entry name" value="Kelch motif"/>
    <property type="match status" value="1"/>
</dbReference>
<dbReference type="AlphaFoldDB" id="A0A8H3IRC2"/>
<name>A0A8H3IRC2_9LECA</name>
<organism evidence="3 4">
    <name type="scientific">Alectoria fallacina</name>
    <dbReference type="NCBI Taxonomy" id="1903189"/>
    <lineage>
        <taxon>Eukaryota</taxon>
        <taxon>Fungi</taxon>
        <taxon>Dikarya</taxon>
        <taxon>Ascomycota</taxon>
        <taxon>Pezizomycotina</taxon>
        <taxon>Lecanoromycetes</taxon>
        <taxon>OSLEUM clade</taxon>
        <taxon>Lecanoromycetidae</taxon>
        <taxon>Lecanorales</taxon>
        <taxon>Lecanorineae</taxon>
        <taxon>Parmeliaceae</taxon>
        <taxon>Alectoria</taxon>
    </lineage>
</organism>
<feature type="transmembrane region" description="Helical" evidence="2">
    <location>
        <begin position="507"/>
        <end position="529"/>
    </location>
</feature>
<reference evidence="3" key="1">
    <citation type="submission" date="2021-03" db="EMBL/GenBank/DDBJ databases">
        <authorList>
            <person name="Tagirdzhanova G."/>
        </authorList>
    </citation>
    <scope>NUCLEOTIDE SEQUENCE</scope>
</reference>
<comment type="caution">
    <text evidence="3">The sequence shown here is derived from an EMBL/GenBank/DDBJ whole genome shotgun (WGS) entry which is preliminary data.</text>
</comment>
<keyword evidence="2" id="KW-0812">Transmembrane</keyword>
<dbReference type="InterPro" id="IPR015915">
    <property type="entry name" value="Kelch-typ_b-propeller"/>
</dbReference>